<comment type="caution">
    <text evidence="2">The sequence shown here is derived from an EMBL/GenBank/DDBJ whole genome shotgun (WGS) entry which is preliminary data.</text>
</comment>
<name>A0ABU6EZA3_9ACTN</name>
<feature type="non-terminal residue" evidence="2">
    <location>
        <position position="1"/>
    </location>
</feature>
<evidence type="ECO:0000259" key="1">
    <source>
        <dbReference type="Pfam" id="PF17874"/>
    </source>
</evidence>
<accession>A0ABU6EZA3</accession>
<sequence>GALDAAADALRAHPAAPATAPEPLAVHHLSHAMLHGVRGGYDDGYAAARLALDAARQVPGPHGQGLLARSYALQATNLGLSGRLTEAREAGDHALAPAEAYGDPTLLGTVLSTLRENARRHGRLREAVESGERALDLADRSGNPTAASFERLNLAELHLLLEEFDDATARAEASVALAEGDGAWCLPYALATLALVRLRTGDTSAAADLLDRAAPAADHLGDRQARYEVSAARAELALRTGHPEAALRALADCPDDAPALTAWAQLRAGRPEAALELATAEAARAERTGERLAEVEAHLAHAAALSHLASPQAATHALTRATDLAQSLPYPAGLRRATEVRALLNAPSVNQAPAAFEQRGPGRSPET</sequence>
<proteinExistence type="predicted"/>
<dbReference type="Pfam" id="PF17874">
    <property type="entry name" value="TPR_MalT"/>
    <property type="match status" value="1"/>
</dbReference>
<dbReference type="InterPro" id="IPR011990">
    <property type="entry name" value="TPR-like_helical_dom_sf"/>
</dbReference>
<protein>
    <submittedName>
        <fullName evidence="2">Transcriptional regulator</fullName>
    </submittedName>
</protein>
<evidence type="ECO:0000313" key="2">
    <source>
        <dbReference type="EMBL" id="MEB8337073.1"/>
    </source>
</evidence>
<dbReference type="SUPFAM" id="SSF48452">
    <property type="entry name" value="TPR-like"/>
    <property type="match status" value="1"/>
</dbReference>
<dbReference type="Proteomes" id="UP001354931">
    <property type="component" value="Unassembled WGS sequence"/>
</dbReference>
<dbReference type="Gene3D" id="1.25.40.10">
    <property type="entry name" value="Tetratricopeptide repeat domain"/>
    <property type="match status" value="1"/>
</dbReference>
<dbReference type="InterPro" id="IPR041617">
    <property type="entry name" value="TPR_MalT"/>
</dbReference>
<gene>
    <name evidence="2" type="ORF">OKJ99_06035</name>
</gene>
<evidence type="ECO:0000313" key="3">
    <source>
        <dbReference type="Proteomes" id="UP001354931"/>
    </source>
</evidence>
<reference evidence="2 3" key="1">
    <citation type="submission" date="2022-10" db="EMBL/GenBank/DDBJ databases">
        <authorList>
            <person name="Xie J."/>
            <person name="Shen N."/>
        </authorList>
    </citation>
    <scope>NUCLEOTIDE SEQUENCE [LARGE SCALE GENOMIC DNA]</scope>
    <source>
        <strain evidence="2 3">YIM65594</strain>
    </source>
</reference>
<dbReference type="EMBL" id="JAOZYC010000032">
    <property type="protein sequence ID" value="MEB8337073.1"/>
    <property type="molecule type" value="Genomic_DNA"/>
</dbReference>
<organism evidence="2 3">
    <name type="scientific">Streptomyces endophyticus</name>
    <dbReference type="NCBI Taxonomy" id="714166"/>
    <lineage>
        <taxon>Bacteria</taxon>
        <taxon>Bacillati</taxon>
        <taxon>Actinomycetota</taxon>
        <taxon>Actinomycetes</taxon>
        <taxon>Kitasatosporales</taxon>
        <taxon>Streptomycetaceae</taxon>
        <taxon>Streptomyces</taxon>
    </lineage>
</organism>
<feature type="domain" description="MalT-like TPR region" evidence="1">
    <location>
        <begin position="66"/>
        <end position="328"/>
    </location>
</feature>
<keyword evidence="3" id="KW-1185">Reference proteome</keyword>